<evidence type="ECO:0000256" key="3">
    <source>
        <dbReference type="SAM" id="Coils"/>
    </source>
</evidence>
<organism evidence="5 6">
    <name type="scientific">Paenibacillus amylolyticus</name>
    <dbReference type="NCBI Taxonomy" id="1451"/>
    <lineage>
        <taxon>Bacteria</taxon>
        <taxon>Bacillati</taxon>
        <taxon>Bacillota</taxon>
        <taxon>Bacilli</taxon>
        <taxon>Bacillales</taxon>
        <taxon>Paenibacillaceae</taxon>
        <taxon>Paenibacillus</taxon>
    </lineage>
</organism>
<dbReference type="Gene3D" id="1.10.357.10">
    <property type="entry name" value="Tetracycline Repressor, domain 2"/>
    <property type="match status" value="1"/>
</dbReference>
<dbReference type="Proteomes" id="UP000187134">
    <property type="component" value="Unassembled WGS sequence"/>
</dbReference>
<dbReference type="GO" id="GO:0003677">
    <property type="term" value="F:DNA binding"/>
    <property type="evidence" value="ECO:0007669"/>
    <property type="project" value="UniProtKB-UniRule"/>
</dbReference>
<dbReference type="PROSITE" id="PS50977">
    <property type="entry name" value="HTH_TETR_2"/>
    <property type="match status" value="1"/>
</dbReference>
<protein>
    <submittedName>
        <fullName evidence="5">TetR family transcriptional regulator</fullName>
    </submittedName>
</protein>
<evidence type="ECO:0000259" key="4">
    <source>
        <dbReference type="PROSITE" id="PS50977"/>
    </source>
</evidence>
<dbReference type="PANTHER" id="PTHR43479:SF11">
    <property type="entry name" value="ACREF_ENVCD OPERON REPRESSOR-RELATED"/>
    <property type="match status" value="1"/>
</dbReference>
<feature type="domain" description="HTH tetR-type" evidence="4">
    <location>
        <begin position="2"/>
        <end position="62"/>
    </location>
</feature>
<name>A0A1R1C797_PAEAM</name>
<dbReference type="PANTHER" id="PTHR43479">
    <property type="entry name" value="ACREF/ENVCD OPERON REPRESSOR-RELATED"/>
    <property type="match status" value="1"/>
</dbReference>
<dbReference type="PROSITE" id="PS01081">
    <property type="entry name" value="HTH_TETR_1"/>
    <property type="match status" value="1"/>
</dbReference>
<keyword evidence="1 2" id="KW-0238">DNA-binding</keyword>
<dbReference type="InterPro" id="IPR009057">
    <property type="entry name" value="Homeodomain-like_sf"/>
</dbReference>
<feature type="coiled-coil region" evidence="3">
    <location>
        <begin position="207"/>
        <end position="234"/>
    </location>
</feature>
<dbReference type="EMBL" id="MRTJ01000001">
    <property type="protein sequence ID" value="OMF17917.1"/>
    <property type="molecule type" value="Genomic_DNA"/>
</dbReference>
<gene>
    <name evidence="5" type="ORF">BK131_08220</name>
</gene>
<proteinExistence type="predicted"/>
<dbReference type="PRINTS" id="PR00455">
    <property type="entry name" value="HTHTETR"/>
</dbReference>
<dbReference type="InterPro" id="IPR023772">
    <property type="entry name" value="DNA-bd_HTH_TetR-type_CS"/>
</dbReference>
<evidence type="ECO:0000256" key="2">
    <source>
        <dbReference type="PROSITE-ProRule" id="PRU00335"/>
    </source>
</evidence>
<dbReference type="InterPro" id="IPR001647">
    <property type="entry name" value="HTH_TetR"/>
</dbReference>
<dbReference type="SUPFAM" id="SSF46689">
    <property type="entry name" value="Homeodomain-like"/>
    <property type="match status" value="1"/>
</dbReference>
<reference evidence="5 6" key="1">
    <citation type="submission" date="2016-11" db="EMBL/GenBank/DDBJ databases">
        <title>Paenibacillus species isolates.</title>
        <authorList>
            <person name="Beno S.M."/>
        </authorList>
    </citation>
    <scope>NUCLEOTIDE SEQUENCE [LARGE SCALE GENOMIC DNA]</scope>
    <source>
        <strain evidence="5 6">FSL H8-0246</strain>
    </source>
</reference>
<evidence type="ECO:0000313" key="5">
    <source>
        <dbReference type="EMBL" id="OMF17917.1"/>
    </source>
</evidence>
<dbReference type="OrthoDB" id="9812993at2"/>
<dbReference type="RefSeq" id="WP_076331119.1">
    <property type="nucleotide sequence ID" value="NZ_MRTJ01000001.1"/>
</dbReference>
<evidence type="ECO:0000313" key="6">
    <source>
        <dbReference type="Proteomes" id="UP000187134"/>
    </source>
</evidence>
<keyword evidence="3" id="KW-0175">Coiled coil</keyword>
<evidence type="ECO:0000256" key="1">
    <source>
        <dbReference type="ARBA" id="ARBA00023125"/>
    </source>
</evidence>
<dbReference type="Pfam" id="PF00440">
    <property type="entry name" value="TetR_N"/>
    <property type="match status" value="1"/>
</dbReference>
<dbReference type="InterPro" id="IPR050624">
    <property type="entry name" value="HTH-type_Tx_Regulator"/>
</dbReference>
<comment type="caution">
    <text evidence="5">The sequence shown here is derived from an EMBL/GenBank/DDBJ whole genome shotgun (WGS) entry which is preliminary data.</text>
</comment>
<dbReference type="AlphaFoldDB" id="A0A1R1C797"/>
<feature type="DNA-binding region" description="H-T-H motif" evidence="2">
    <location>
        <begin position="25"/>
        <end position="44"/>
    </location>
</feature>
<accession>A0A1R1C797</accession>
<sequence length="297" mass="34677">MSSRKQSLLETALALFLEHSYANTTIQMILDQSGVSKGTFYKFFSSKEDCLYSIIDQRMQEDVFIRKELEQNHYTSDYDLLVDQIAIPMSVPNKERVWELYWTGFYSGEINSAKLATVQLNWLSTRLIQVYGKDISLYANEGAILCYGILHQIANTSRSLNTPKPVWSEVVPKVLTYIEVILRTMHQRNEHIFDFQSLYFLNADERNRDMGMDIDTLLEELEEFNKRVQKSKESAPLKQISKGLLALLQDKEDLNIPVIEVVLQAFHKEYKSNTFHAEANRLTEACWWFLELVKQRH</sequence>